<dbReference type="OrthoDB" id="5405911at2"/>
<accession>A0A7X1TPQ0</accession>
<dbReference type="EMBL" id="VJXX01000006">
    <property type="protein sequence ID" value="MPY12057.1"/>
    <property type="molecule type" value="Genomic_DNA"/>
</dbReference>
<comment type="caution">
    <text evidence="3">The sequence shown here is derived from an EMBL/GenBank/DDBJ whole genome shotgun (WGS) entry which is preliminary data.</text>
</comment>
<evidence type="ECO:0000313" key="4">
    <source>
        <dbReference type="Proteomes" id="UP000326464"/>
    </source>
</evidence>
<dbReference type="InterPro" id="IPR045057">
    <property type="entry name" value="Gcn5-rel_NAT"/>
</dbReference>
<evidence type="ECO:0000259" key="1">
    <source>
        <dbReference type="PROSITE" id="PS51186"/>
    </source>
</evidence>
<dbReference type="InterPro" id="IPR031165">
    <property type="entry name" value="GNAT_YJDJ"/>
</dbReference>
<gene>
    <name evidence="3" type="ORF">FNH21_15265</name>
</gene>
<feature type="domain" description="N-acetyltransferase" evidence="1">
    <location>
        <begin position="1"/>
        <end position="97"/>
    </location>
</feature>
<evidence type="ECO:0000313" key="3">
    <source>
        <dbReference type="EMBL" id="MPY12057.1"/>
    </source>
</evidence>
<dbReference type="InterPro" id="IPR016181">
    <property type="entry name" value="Acyl_CoA_acyltransferase"/>
</dbReference>
<proteinExistence type="predicted"/>
<keyword evidence="4" id="KW-1185">Reference proteome</keyword>
<dbReference type="PANTHER" id="PTHR31435:SF10">
    <property type="entry name" value="BSR4717 PROTEIN"/>
    <property type="match status" value="1"/>
</dbReference>
<dbReference type="InterPro" id="IPR000182">
    <property type="entry name" value="GNAT_dom"/>
</dbReference>
<dbReference type="AlphaFoldDB" id="A0A7X1TPQ0"/>
<evidence type="ECO:0000259" key="2">
    <source>
        <dbReference type="PROSITE" id="PS51729"/>
    </source>
</evidence>
<keyword evidence="3" id="KW-0808">Transferase</keyword>
<dbReference type="Pfam" id="PF14542">
    <property type="entry name" value="Acetyltransf_CG"/>
    <property type="match status" value="1"/>
</dbReference>
<dbReference type="PROSITE" id="PS51729">
    <property type="entry name" value="GNAT_YJDJ"/>
    <property type="match status" value="1"/>
</dbReference>
<feature type="domain" description="N-acetyltransferase" evidence="2">
    <location>
        <begin position="11"/>
        <end position="97"/>
    </location>
</feature>
<sequence length="97" mass="10631">MSSEHPDVAVTDNKAKSRYEAALDGDPAGIAAYELSDDTIVFTHTVVDEDLEGRGVGSTLIRHALDDARDRRLTVVPECEFVAAFIDDHPEYRDLVG</sequence>
<dbReference type="PROSITE" id="PS51186">
    <property type="entry name" value="GNAT"/>
    <property type="match status" value="1"/>
</dbReference>
<protein>
    <submittedName>
        <fullName evidence="3">N-acetyltransferase</fullName>
    </submittedName>
</protein>
<reference evidence="4" key="1">
    <citation type="submission" date="2019-07" db="EMBL/GenBank/DDBJ databases">
        <title>Arthrobacter KR32 sp. nov., isolated from mountain cheese made of cows milk.</title>
        <authorList>
            <person name="Flegler A."/>
        </authorList>
    </citation>
    <scope>NUCLEOTIDE SEQUENCE [LARGE SCALE GENOMIC DNA]</scope>
    <source>
        <strain evidence="4">KR32</strain>
    </source>
</reference>
<name>A0A7X1TPQ0_9MICC</name>
<dbReference type="Gene3D" id="3.40.630.30">
    <property type="match status" value="1"/>
</dbReference>
<dbReference type="GO" id="GO:0016747">
    <property type="term" value="F:acyltransferase activity, transferring groups other than amino-acyl groups"/>
    <property type="evidence" value="ECO:0007669"/>
    <property type="project" value="InterPro"/>
</dbReference>
<dbReference type="Proteomes" id="UP000326464">
    <property type="component" value="Unassembled WGS sequence"/>
</dbReference>
<dbReference type="RefSeq" id="WP_152816910.1">
    <property type="nucleotide sequence ID" value="NZ_VJXX01000006.1"/>
</dbReference>
<dbReference type="PANTHER" id="PTHR31435">
    <property type="entry name" value="PROTEIN NATD1"/>
    <property type="match status" value="1"/>
</dbReference>
<organism evidence="3 4">
    <name type="scientific">Arthrobacter bussei</name>
    <dbReference type="NCBI Taxonomy" id="2594179"/>
    <lineage>
        <taxon>Bacteria</taxon>
        <taxon>Bacillati</taxon>
        <taxon>Actinomycetota</taxon>
        <taxon>Actinomycetes</taxon>
        <taxon>Micrococcales</taxon>
        <taxon>Micrococcaceae</taxon>
        <taxon>Arthrobacter</taxon>
    </lineage>
</organism>
<dbReference type="SUPFAM" id="SSF55729">
    <property type="entry name" value="Acyl-CoA N-acyltransferases (Nat)"/>
    <property type="match status" value="1"/>
</dbReference>
<dbReference type="CDD" id="cd04301">
    <property type="entry name" value="NAT_SF"/>
    <property type="match status" value="1"/>
</dbReference>